<accession>A0ACC0NZR0</accession>
<keyword evidence="2" id="KW-1185">Reference proteome</keyword>
<organism evidence="1 2">
    <name type="scientific">Rhododendron molle</name>
    <name type="common">Chinese azalea</name>
    <name type="synonym">Azalea mollis</name>
    <dbReference type="NCBI Taxonomy" id="49168"/>
    <lineage>
        <taxon>Eukaryota</taxon>
        <taxon>Viridiplantae</taxon>
        <taxon>Streptophyta</taxon>
        <taxon>Embryophyta</taxon>
        <taxon>Tracheophyta</taxon>
        <taxon>Spermatophyta</taxon>
        <taxon>Magnoliopsida</taxon>
        <taxon>eudicotyledons</taxon>
        <taxon>Gunneridae</taxon>
        <taxon>Pentapetalae</taxon>
        <taxon>asterids</taxon>
        <taxon>Ericales</taxon>
        <taxon>Ericaceae</taxon>
        <taxon>Ericoideae</taxon>
        <taxon>Rhodoreae</taxon>
        <taxon>Rhododendron</taxon>
    </lineage>
</organism>
<evidence type="ECO:0000313" key="1">
    <source>
        <dbReference type="EMBL" id="KAI8558436.1"/>
    </source>
</evidence>
<comment type="caution">
    <text evidence="1">The sequence shown here is derived from an EMBL/GenBank/DDBJ whole genome shotgun (WGS) entry which is preliminary data.</text>
</comment>
<gene>
    <name evidence="1" type="ORF">RHMOL_Rhmol04G0093300</name>
</gene>
<proteinExistence type="predicted"/>
<dbReference type="EMBL" id="CM046391">
    <property type="protein sequence ID" value="KAI8558436.1"/>
    <property type="molecule type" value="Genomic_DNA"/>
</dbReference>
<dbReference type="Proteomes" id="UP001062846">
    <property type="component" value="Chromosome 4"/>
</dbReference>
<reference evidence="1" key="1">
    <citation type="submission" date="2022-02" db="EMBL/GenBank/DDBJ databases">
        <title>Plant Genome Project.</title>
        <authorList>
            <person name="Zhang R.-G."/>
        </authorList>
    </citation>
    <scope>NUCLEOTIDE SEQUENCE</scope>
    <source>
        <strain evidence="1">AT1</strain>
    </source>
</reference>
<sequence>MLKPSSSFSPPPTVSKAIWNLKVQPKIKHFWWRACQNLLAARDNLHRRIIPGARSAKSTTNSQRQLNVHMLFGCEWTHAMWFGCEMNFRVDLQKLTSVMQWTVDMLECFPDRNEFPGKAITIGW</sequence>
<name>A0ACC0NZR0_RHOML</name>
<evidence type="ECO:0000313" key="2">
    <source>
        <dbReference type="Proteomes" id="UP001062846"/>
    </source>
</evidence>
<protein>
    <submittedName>
        <fullName evidence="1">Uncharacterized protein</fullName>
    </submittedName>
</protein>